<dbReference type="Pfam" id="PF04336">
    <property type="entry name" value="ACP_PD"/>
    <property type="match status" value="1"/>
</dbReference>
<gene>
    <name evidence="4" type="ORF">DXN04_08050</name>
</gene>
<dbReference type="GO" id="GO:0008770">
    <property type="term" value="F:[acyl-carrier-protein] phosphodiesterase activity"/>
    <property type="evidence" value="ECO:0007669"/>
    <property type="project" value="InterPro"/>
</dbReference>
<dbReference type="PANTHER" id="PTHR38764">
    <property type="entry name" value="ACYL CARRIER PROTEIN PHOSPHODIESTERASE"/>
    <property type="match status" value="1"/>
</dbReference>
<reference evidence="4 5" key="1">
    <citation type="submission" date="2018-08" db="EMBL/GenBank/DDBJ databases">
        <title>Chitinophaga sp. K20C18050901, a novel bacterium isolated from forest soil.</title>
        <authorList>
            <person name="Wang C."/>
        </authorList>
    </citation>
    <scope>NUCLEOTIDE SEQUENCE [LARGE SCALE GENOMIC DNA]</scope>
    <source>
        <strain evidence="4 5">K20C18050901</strain>
    </source>
</reference>
<organism evidence="4 5">
    <name type="scientific">Chitinophaga silvisoli</name>
    <dbReference type="NCBI Taxonomy" id="2291814"/>
    <lineage>
        <taxon>Bacteria</taxon>
        <taxon>Pseudomonadati</taxon>
        <taxon>Bacteroidota</taxon>
        <taxon>Chitinophagia</taxon>
        <taxon>Chitinophagales</taxon>
        <taxon>Chitinophagaceae</taxon>
        <taxon>Chitinophaga</taxon>
    </lineage>
</organism>
<evidence type="ECO:0000313" key="4">
    <source>
        <dbReference type="EMBL" id="RFM35333.1"/>
    </source>
</evidence>
<comment type="caution">
    <text evidence="4">The sequence shown here is derived from an EMBL/GenBank/DDBJ whole genome shotgun (WGS) entry which is preliminary data.</text>
</comment>
<accession>A0A3E1P558</accession>
<proteinExistence type="predicted"/>
<keyword evidence="2" id="KW-0378">Hydrolase</keyword>
<dbReference type="OrthoDB" id="8442777at2"/>
<dbReference type="Proteomes" id="UP000261174">
    <property type="component" value="Unassembled WGS sequence"/>
</dbReference>
<name>A0A3E1P558_9BACT</name>
<dbReference type="InterPro" id="IPR007431">
    <property type="entry name" value="ACP_PD"/>
</dbReference>
<protein>
    <submittedName>
        <fullName evidence="4">DUF479 domain-containing protein</fullName>
    </submittedName>
</protein>
<dbReference type="EMBL" id="QTJV01000002">
    <property type="protein sequence ID" value="RFM35333.1"/>
    <property type="molecule type" value="Genomic_DNA"/>
</dbReference>
<dbReference type="PANTHER" id="PTHR38764:SF1">
    <property type="entry name" value="ACYL CARRIER PROTEIN PHOSPHODIESTERASE"/>
    <property type="match status" value="1"/>
</dbReference>
<dbReference type="RefSeq" id="WP_116852812.1">
    <property type="nucleotide sequence ID" value="NZ_QTJV01000002.1"/>
</dbReference>
<keyword evidence="1" id="KW-0444">Lipid biosynthesis</keyword>
<evidence type="ECO:0000256" key="3">
    <source>
        <dbReference type="ARBA" id="ARBA00023098"/>
    </source>
</evidence>
<keyword evidence="5" id="KW-1185">Reference proteome</keyword>
<evidence type="ECO:0000256" key="1">
    <source>
        <dbReference type="ARBA" id="ARBA00022516"/>
    </source>
</evidence>
<evidence type="ECO:0000256" key="2">
    <source>
        <dbReference type="ARBA" id="ARBA00022801"/>
    </source>
</evidence>
<sequence length="198" mass="22849">MNFLAHAYLSYHQPSITVGNMIADFVKGKHWMEYDADIQQGIRLHRLIDAFTDTHPATLEAKKFFQPGCGKYSAVFIDIVYDHFLANDLSRFPGDSLASFAQEVYMVLQARHHLLPAGFQEVFKYMREQNWLYGYRLNDGMYKTFSGIVRRSRYLEVSADVPFAAFEENYDALSASYQIFFPDLVTFVQNVPPDLTSL</sequence>
<dbReference type="AlphaFoldDB" id="A0A3E1P558"/>
<dbReference type="PIRSF" id="PIRSF011489">
    <property type="entry name" value="DUF479"/>
    <property type="match status" value="1"/>
</dbReference>
<keyword evidence="3" id="KW-0443">Lipid metabolism</keyword>
<dbReference type="GO" id="GO:0006633">
    <property type="term" value="P:fatty acid biosynthetic process"/>
    <property type="evidence" value="ECO:0007669"/>
    <property type="project" value="InterPro"/>
</dbReference>
<evidence type="ECO:0000313" key="5">
    <source>
        <dbReference type="Proteomes" id="UP000261174"/>
    </source>
</evidence>